<comment type="caution">
    <text evidence="3">The sequence shown here is derived from an EMBL/GenBank/DDBJ whole genome shotgun (WGS) entry which is preliminary data.</text>
</comment>
<dbReference type="Proteomes" id="UP000822369">
    <property type="component" value="Unassembled WGS sequence"/>
</dbReference>
<dbReference type="Gene3D" id="1.10.10.60">
    <property type="entry name" value="Homeodomain-like"/>
    <property type="match status" value="1"/>
</dbReference>
<protein>
    <submittedName>
        <fullName evidence="3">Zinc finger and SCAN domain-containing protein 29-like</fullName>
    </submittedName>
</protein>
<reference evidence="3" key="1">
    <citation type="submission" date="2020-03" db="EMBL/GenBank/DDBJ databases">
        <title>Intra-Species Differences in Population Size shape Life History and Genome Evolution.</title>
        <authorList>
            <person name="Willemsen D."/>
            <person name="Cui R."/>
            <person name="Valenzano D.R."/>
        </authorList>
    </citation>
    <scope>NUCLEOTIDE SEQUENCE</scope>
    <source>
        <strain evidence="3">GRZ</strain>
        <tissue evidence="3">Whole</tissue>
    </source>
</reference>
<dbReference type="OrthoDB" id="691673at2759"/>
<feature type="compositionally biased region" description="Low complexity" evidence="1">
    <location>
        <begin position="133"/>
        <end position="154"/>
    </location>
</feature>
<proteinExistence type="predicted"/>
<gene>
    <name evidence="3" type="ORF">G4P62_019229</name>
</gene>
<evidence type="ECO:0000259" key="2">
    <source>
        <dbReference type="Pfam" id="PF13837"/>
    </source>
</evidence>
<name>A0A9D2XBC3_NOTFU</name>
<dbReference type="Pfam" id="PF13837">
    <property type="entry name" value="Myb_DNA-bind_4"/>
    <property type="match status" value="1"/>
</dbReference>
<dbReference type="InterPro" id="IPR044822">
    <property type="entry name" value="Myb_DNA-bind_4"/>
</dbReference>
<accession>A0A9D2XBC3</accession>
<feature type="domain" description="Myb/SANT-like DNA-binding" evidence="2">
    <location>
        <begin position="9"/>
        <end position="99"/>
    </location>
</feature>
<evidence type="ECO:0000256" key="1">
    <source>
        <dbReference type="SAM" id="MobiDB-lite"/>
    </source>
</evidence>
<dbReference type="PANTHER" id="PTHR47595:SF1">
    <property type="entry name" value="MYB_SANT-LIKE DNA-BINDING DOMAIN-CONTAINING PROTEIN"/>
    <property type="match status" value="1"/>
</dbReference>
<evidence type="ECO:0000313" key="4">
    <source>
        <dbReference type="Proteomes" id="UP000822369"/>
    </source>
</evidence>
<dbReference type="KEGG" id="nfu:107372477"/>
<feature type="region of interest" description="Disordered" evidence="1">
    <location>
        <begin position="253"/>
        <end position="303"/>
    </location>
</feature>
<feature type="region of interest" description="Disordered" evidence="1">
    <location>
        <begin position="124"/>
        <end position="185"/>
    </location>
</feature>
<evidence type="ECO:0000313" key="3">
    <source>
        <dbReference type="EMBL" id="KAF7199036.1"/>
    </source>
</evidence>
<dbReference type="EMBL" id="JAAVVJ010021394">
    <property type="protein sequence ID" value="KAF7199036.1"/>
    <property type="molecule type" value="Genomic_DNA"/>
</dbReference>
<feature type="compositionally biased region" description="Acidic residues" evidence="1">
    <location>
        <begin position="157"/>
        <end position="167"/>
    </location>
</feature>
<organism evidence="3 4">
    <name type="scientific">Nothobranchius furzeri</name>
    <name type="common">Turquoise killifish</name>
    <dbReference type="NCBI Taxonomy" id="105023"/>
    <lineage>
        <taxon>Eukaryota</taxon>
        <taxon>Metazoa</taxon>
        <taxon>Chordata</taxon>
        <taxon>Craniata</taxon>
        <taxon>Vertebrata</taxon>
        <taxon>Euteleostomi</taxon>
        <taxon>Actinopterygii</taxon>
        <taxon>Neopterygii</taxon>
        <taxon>Teleostei</taxon>
        <taxon>Neoteleostei</taxon>
        <taxon>Acanthomorphata</taxon>
        <taxon>Ovalentaria</taxon>
        <taxon>Atherinomorphae</taxon>
        <taxon>Cyprinodontiformes</taxon>
        <taxon>Nothobranchiidae</taxon>
        <taxon>Nothobranchius</taxon>
    </lineage>
</organism>
<feature type="compositionally biased region" description="Polar residues" evidence="1">
    <location>
        <begin position="253"/>
        <end position="264"/>
    </location>
</feature>
<dbReference type="OMA" id="GTASHFW"/>
<dbReference type="AlphaFoldDB" id="A0A9D2XBC3"/>
<dbReference type="PANTHER" id="PTHR47595">
    <property type="entry name" value="HEAT SHOCK 70 KDA PROTEIN 14"/>
    <property type="match status" value="1"/>
</dbReference>
<sequence length="303" mass="34525">MASRGTASHFWSDEETSVFIGLVKSMNIMSLFDDRKCRDSEIYKKITEKLREAGFVRTPDQVKYRWKMLKKAYYKAKKQNNTSGSNPFSFPQFDLMDEILGNRPISTAEKSGVDIGFEDVQEQLSDQQDSGGTLDLTDAATPTASDVTSGSGSHLEGEDDEGEDVMDENTGGSSRRSRHRASLTQHQQFLERMQHRQNQWFEQQMQLSYASDQALMSQMIAESTRSMGTVVTQLLTGLSVLFQRPIPQPIFNNSQSQPIFQPYNNHFDYRQPPAPPHRVPYSHNNQTEHDHSDDQDPTPFFQP</sequence>